<protein>
    <submittedName>
        <fullName evidence="5">Uncharacterized protein LOC111133706</fullName>
    </submittedName>
</protein>
<keyword evidence="4" id="KW-1185">Reference proteome</keyword>
<evidence type="ECO:0000313" key="5">
    <source>
        <dbReference type="RefSeq" id="XP_022338028.1"/>
    </source>
</evidence>
<feature type="region of interest" description="Disordered" evidence="1">
    <location>
        <begin position="409"/>
        <end position="449"/>
    </location>
</feature>
<accession>A0A8B8EES3</accession>
<gene>
    <name evidence="5" type="primary">LOC111133706</name>
</gene>
<evidence type="ECO:0000256" key="1">
    <source>
        <dbReference type="SAM" id="MobiDB-lite"/>
    </source>
</evidence>
<feature type="signal peptide" evidence="3">
    <location>
        <begin position="1"/>
        <end position="25"/>
    </location>
</feature>
<feature type="compositionally biased region" description="Polar residues" evidence="1">
    <location>
        <begin position="412"/>
        <end position="423"/>
    </location>
</feature>
<keyword evidence="3" id="KW-0732">Signal</keyword>
<evidence type="ECO:0000256" key="2">
    <source>
        <dbReference type="SAM" id="Phobius"/>
    </source>
</evidence>
<evidence type="ECO:0000256" key="3">
    <source>
        <dbReference type="SAM" id="SignalP"/>
    </source>
</evidence>
<dbReference type="KEGG" id="cvn:111133706"/>
<keyword evidence="2" id="KW-1133">Transmembrane helix</keyword>
<dbReference type="GeneID" id="111133706"/>
<proteinExistence type="predicted"/>
<keyword evidence="2" id="KW-0812">Transmembrane</keyword>
<keyword evidence="2" id="KW-0472">Membrane</keyword>
<evidence type="ECO:0000313" key="4">
    <source>
        <dbReference type="Proteomes" id="UP000694844"/>
    </source>
</evidence>
<dbReference type="OrthoDB" id="6153985at2759"/>
<name>A0A8B8EES3_CRAVI</name>
<feature type="transmembrane region" description="Helical" evidence="2">
    <location>
        <begin position="465"/>
        <end position="488"/>
    </location>
</feature>
<feature type="compositionally biased region" description="Polar residues" evidence="1">
    <location>
        <begin position="439"/>
        <end position="449"/>
    </location>
</feature>
<dbReference type="AlphaFoldDB" id="A0A8B8EES3"/>
<dbReference type="RefSeq" id="XP_022338028.1">
    <property type="nucleotide sequence ID" value="XM_022482320.1"/>
</dbReference>
<dbReference type="Proteomes" id="UP000694844">
    <property type="component" value="Chromosome 5"/>
</dbReference>
<reference evidence="5" key="1">
    <citation type="submission" date="2025-08" db="UniProtKB">
        <authorList>
            <consortium name="RefSeq"/>
        </authorList>
    </citation>
    <scope>IDENTIFICATION</scope>
    <source>
        <tissue evidence="5">Whole sample</tissue>
    </source>
</reference>
<feature type="chain" id="PRO_5034418570" evidence="3">
    <location>
        <begin position="26"/>
        <end position="507"/>
    </location>
</feature>
<organism evidence="4 5">
    <name type="scientific">Crassostrea virginica</name>
    <name type="common">Eastern oyster</name>
    <dbReference type="NCBI Taxonomy" id="6565"/>
    <lineage>
        <taxon>Eukaryota</taxon>
        <taxon>Metazoa</taxon>
        <taxon>Spiralia</taxon>
        <taxon>Lophotrochozoa</taxon>
        <taxon>Mollusca</taxon>
        <taxon>Bivalvia</taxon>
        <taxon>Autobranchia</taxon>
        <taxon>Pteriomorphia</taxon>
        <taxon>Ostreida</taxon>
        <taxon>Ostreoidea</taxon>
        <taxon>Ostreidae</taxon>
        <taxon>Crassostrea</taxon>
    </lineage>
</organism>
<sequence length="507" mass="55657">MTMVKHPVFLEVLLGMYVLSALVRADCTKTSTSEVCSTVPKKISKWFEVLAQSNIKSKVGLVSEMEEGCNELPLKVEVQAKQSPWSDFIFPGSGITERTDQSDSPYGGVVYKYKADGNILIMVPKQDTGKPSGVSLFSGGSAWEGVTHVNESAALVRYRAWCRCNLPLPGYESPWTDINVFDKTFLEIRHGLGITPDMVIVQLRHGNRQEDWISDVTGSMSSSRSGSEKSGLIYGYDSNTIRIWAPNNGNLFKLADGWGRASDNDLVTAGQVKVYVWDYLINVRSKSVKIDQTTSSSALELALPEHVNLDQDIVYFTVSPTDGDNRGFSFLGSGSVQNADPTAQYGGLVHAYSADNIRIWHPKLDGRHFLVYINNGWGGANHTQSSVSVEAKVSMWRAGQVCLIPEDLRTTPAPTVPNTSPRRVTTDRPTGLEGAVSPSPGNSSAVHTDSQDSWYDRSLQLPVRWLLLGGSLLLLIILLSIIFVFCLCKDSPETKQSKVFPAKNDVV</sequence>